<dbReference type="HOGENOM" id="CLU_3005621_0_0_6"/>
<dbReference type="Proteomes" id="UP000054529">
    <property type="component" value="Unassembled WGS sequence"/>
</dbReference>
<reference evidence="1 2" key="1">
    <citation type="journal article" date="2014" name="G3 (Bethesda)">
        <title>Genome sequence of Candidatus Riesia pediculischaeffi, endosymbiont of chimpanzee lice, and genomic comparison of recently acquired endosymbionts from human and chimpanzee lice.</title>
        <authorList>
            <person name="Boyd B.M."/>
            <person name="Allen J.M."/>
            <person name="de Crecy-Lagard V."/>
            <person name="Reed D.L."/>
        </authorList>
    </citation>
    <scope>NUCLEOTIDE SEQUENCE [LARGE SCALE GENOMIC DNA]</scope>
    <source>
        <strain evidence="1 2">PTSU</strain>
    </source>
</reference>
<comment type="caution">
    <text evidence="1">The sequence shown here is derived from an EMBL/GenBank/DDBJ whole genome shotgun (WGS) entry which is preliminary data.</text>
</comment>
<evidence type="ECO:0000313" key="2">
    <source>
        <dbReference type="Proteomes" id="UP000054529"/>
    </source>
</evidence>
<dbReference type="AlphaFoldDB" id="A0A0C1S9H7"/>
<accession>A0A0C1S9H7</accession>
<organism evidence="1 2">
    <name type="scientific">Candidatus Riesia pediculischaeffi PTSU</name>
    <dbReference type="NCBI Taxonomy" id="1401651"/>
    <lineage>
        <taxon>Bacteria</taxon>
        <taxon>Pseudomonadati</taxon>
        <taxon>Pseudomonadota</taxon>
        <taxon>Gammaproteobacteria</taxon>
        <taxon>Enterobacterales</taxon>
        <taxon>Enterobacteriaceae</taxon>
        <taxon>Candidatus Riesia</taxon>
    </lineage>
</organism>
<evidence type="ECO:0000313" key="1">
    <source>
        <dbReference type="EMBL" id="KIE63926.1"/>
    </source>
</evidence>
<sequence>MKFSIFSSIKNYKLENKKSNYRKLYDLSKTEKKIKKFFKKIIVLTNVKRAIFISIS</sequence>
<protein>
    <submittedName>
        <fullName evidence="1">Uncharacterized protein</fullName>
    </submittedName>
</protein>
<name>A0A0C1S9H7_9ENTR</name>
<dbReference type="EMBL" id="AWXV01000004">
    <property type="protein sequence ID" value="KIE63926.1"/>
    <property type="molecule type" value="Genomic_DNA"/>
</dbReference>
<proteinExistence type="predicted"/>
<gene>
    <name evidence="1" type="ORF">P689_12295</name>
</gene>